<dbReference type="EMBL" id="JBHSIM010000013">
    <property type="protein sequence ID" value="MFC4832180.1"/>
    <property type="molecule type" value="Genomic_DNA"/>
</dbReference>
<evidence type="ECO:0000313" key="2">
    <source>
        <dbReference type="EMBL" id="MFC4832180.1"/>
    </source>
</evidence>
<organism evidence="2 3">
    <name type="scientific">Actinomycetospora chibensis</name>
    <dbReference type="NCBI Taxonomy" id="663606"/>
    <lineage>
        <taxon>Bacteria</taxon>
        <taxon>Bacillati</taxon>
        <taxon>Actinomycetota</taxon>
        <taxon>Actinomycetes</taxon>
        <taxon>Pseudonocardiales</taxon>
        <taxon>Pseudonocardiaceae</taxon>
        <taxon>Actinomycetospora</taxon>
    </lineage>
</organism>
<dbReference type="RefSeq" id="WP_274189697.1">
    <property type="nucleotide sequence ID" value="NZ_BAABHN010000013.1"/>
</dbReference>
<dbReference type="InterPro" id="IPR011257">
    <property type="entry name" value="DNA_glycosylase"/>
</dbReference>
<protein>
    <submittedName>
        <fullName evidence="2">DNA-3-methyladenine glycosylase family protein</fullName>
    </submittedName>
</protein>
<feature type="region of interest" description="Disordered" evidence="1">
    <location>
        <begin position="1"/>
        <end position="29"/>
    </location>
</feature>
<name>A0ABV9REP5_9PSEU</name>
<gene>
    <name evidence="2" type="ORF">ACFPEL_07145</name>
</gene>
<proteinExistence type="predicted"/>
<accession>A0ABV9REP5</accession>
<feature type="compositionally biased region" description="Basic residues" evidence="1">
    <location>
        <begin position="11"/>
        <end position="27"/>
    </location>
</feature>
<keyword evidence="3" id="KW-1185">Reference proteome</keyword>
<evidence type="ECO:0000256" key="1">
    <source>
        <dbReference type="SAM" id="MobiDB-lite"/>
    </source>
</evidence>
<dbReference type="Gene3D" id="1.10.340.30">
    <property type="entry name" value="Hypothetical protein, domain 2"/>
    <property type="match status" value="1"/>
</dbReference>
<comment type="caution">
    <text evidence="2">The sequence shown here is derived from an EMBL/GenBank/DDBJ whole genome shotgun (WGS) entry which is preliminary data.</text>
</comment>
<dbReference type="Proteomes" id="UP001595909">
    <property type="component" value="Unassembled WGS sequence"/>
</dbReference>
<sequence length="308" mass="34305">MACIAEQHAPHDRRHHPHRRHRRRHTLRPLGPFDLERTRDFVGRWDPITRHTPGPDEPLRLTAPLDGDQRPVAFALRQAGPDADVHVEIAGAEGLEDRALAQIARLLSLDHDARDHPEVGRQVPAVGALMDEHRGLRPTLFGAPYEAAAWGVISARISRRQAGTIFRRLSVAHGEVLSVGGAEVDAFPRPEALRALQEFPGLPQEKVHRLHGIADAALAGDLEVARLRALGPDGARAALRRLRGIGEFWASGIWLRACGVVDEFPDEPRCRAVLARIHDRHPDDPLDDLIERLRPYRTWTALLLRVAA</sequence>
<evidence type="ECO:0000313" key="3">
    <source>
        <dbReference type="Proteomes" id="UP001595909"/>
    </source>
</evidence>
<dbReference type="SUPFAM" id="SSF48150">
    <property type="entry name" value="DNA-glycosylase"/>
    <property type="match status" value="1"/>
</dbReference>
<reference evidence="3" key="1">
    <citation type="journal article" date="2019" name="Int. J. Syst. Evol. Microbiol.">
        <title>The Global Catalogue of Microorganisms (GCM) 10K type strain sequencing project: providing services to taxonomists for standard genome sequencing and annotation.</title>
        <authorList>
            <consortium name="The Broad Institute Genomics Platform"/>
            <consortium name="The Broad Institute Genome Sequencing Center for Infectious Disease"/>
            <person name="Wu L."/>
            <person name="Ma J."/>
        </authorList>
    </citation>
    <scope>NUCLEOTIDE SEQUENCE [LARGE SCALE GENOMIC DNA]</scope>
    <source>
        <strain evidence="3">CCUG 50347</strain>
    </source>
</reference>